<keyword evidence="4 6" id="KW-0238">DNA-binding</keyword>
<name>A0ABZ2AMR9_9BACT</name>
<keyword evidence="9" id="KW-1185">Reference proteome</keyword>
<comment type="catalytic activity">
    <reaction evidence="1 6">
        <text>ATP-dependent breakage, passage and rejoining of double-stranded DNA.</text>
        <dbReference type="EC" id="5.6.2.2"/>
    </reaction>
</comment>
<protein>
    <recommendedName>
        <fullName evidence="2">DNA topoisomerase (ATP-hydrolyzing)</fullName>
        <ecNumber evidence="2">5.6.2.2</ecNumber>
    </recommendedName>
</protein>
<evidence type="ECO:0000256" key="1">
    <source>
        <dbReference type="ARBA" id="ARBA00000185"/>
    </source>
</evidence>
<dbReference type="SUPFAM" id="SSF56719">
    <property type="entry name" value="Type II DNA topoisomerase"/>
    <property type="match status" value="1"/>
</dbReference>
<evidence type="ECO:0000313" key="8">
    <source>
        <dbReference type="EMBL" id="WVN21426.1"/>
    </source>
</evidence>
<proteinExistence type="predicted"/>
<evidence type="ECO:0000256" key="4">
    <source>
        <dbReference type="ARBA" id="ARBA00023125"/>
    </source>
</evidence>
<keyword evidence="5 6" id="KW-0413">Isomerase</keyword>
<dbReference type="Gene3D" id="1.10.268.10">
    <property type="entry name" value="Topoisomerase, domain 3"/>
    <property type="match status" value="1"/>
</dbReference>
<dbReference type="PROSITE" id="PS52040">
    <property type="entry name" value="TOPO_IIA"/>
    <property type="match status" value="1"/>
</dbReference>
<dbReference type="InterPro" id="IPR013760">
    <property type="entry name" value="Topo_IIA-like_dom_sf"/>
</dbReference>
<dbReference type="InterPro" id="IPR035516">
    <property type="entry name" value="Gyrase/topoIV_suA_C"/>
</dbReference>
<evidence type="ECO:0000256" key="5">
    <source>
        <dbReference type="ARBA" id="ARBA00023235"/>
    </source>
</evidence>
<dbReference type="InterPro" id="IPR013758">
    <property type="entry name" value="Topo_IIA_A/C_ab"/>
</dbReference>
<evidence type="ECO:0000259" key="7">
    <source>
        <dbReference type="PROSITE" id="PS52040"/>
    </source>
</evidence>
<dbReference type="NCBIfam" id="NF004044">
    <property type="entry name" value="PRK05561.1"/>
    <property type="match status" value="1"/>
</dbReference>
<feature type="domain" description="Topo IIA-type catalytic" evidence="7">
    <location>
        <begin position="42"/>
        <end position="510"/>
    </location>
</feature>
<keyword evidence="3 6" id="KW-0799">Topoisomerase</keyword>
<dbReference type="CDD" id="cd00187">
    <property type="entry name" value="TOP4c"/>
    <property type="match status" value="1"/>
</dbReference>
<feature type="active site" description="O-(5'-phospho-DNA)-tyrosine intermediate" evidence="6">
    <location>
        <position position="130"/>
    </location>
</feature>
<dbReference type="Gene3D" id="2.120.10.90">
    <property type="entry name" value="DNA gyrase/topoisomerase IV, subunit A, C-terminal"/>
    <property type="match status" value="1"/>
</dbReference>
<dbReference type="GO" id="GO:0003918">
    <property type="term" value="F:DNA topoisomerase type II (double strand cut, ATP-hydrolyzing) activity"/>
    <property type="evidence" value="ECO:0007669"/>
    <property type="project" value="UniProtKB-EC"/>
</dbReference>
<dbReference type="SMART" id="SM00434">
    <property type="entry name" value="TOP4c"/>
    <property type="match status" value="1"/>
</dbReference>
<dbReference type="InterPro" id="IPR002205">
    <property type="entry name" value="Topo_IIA_dom_A"/>
</dbReference>
<dbReference type="InterPro" id="IPR013757">
    <property type="entry name" value="Topo_IIA_A_a_sf"/>
</dbReference>
<evidence type="ECO:0000256" key="2">
    <source>
        <dbReference type="ARBA" id="ARBA00012895"/>
    </source>
</evidence>
<dbReference type="InterPro" id="IPR006691">
    <property type="entry name" value="GyrA/parC_rep"/>
</dbReference>
<dbReference type="PANTHER" id="PTHR43493">
    <property type="entry name" value="DNA GYRASE/TOPOISOMERASE SUBUNIT A"/>
    <property type="match status" value="1"/>
</dbReference>
<dbReference type="Proteomes" id="UP001431935">
    <property type="component" value="Chromosome"/>
</dbReference>
<dbReference type="PANTHER" id="PTHR43493:SF9">
    <property type="entry name" value="DNA TOPOISOMERASE 4 SUBUNIT A"/>
    <property type="match status" value="1"/>
</dbReference>
<sequence>MDKNSKKEIESVIENIIDKNMIEIMSSSFSRFSKYVIQQRAIPDARDGLKPVQRRILFSMWNLKLRNKDPFKKSARIVGDVLGKYHPHGDSSVYEAMVRMAQEWKSNYPLVQMHGNKGSIDDDPAAAMRYTESRLEKITELMLKDLERKVITMIPNFDDSEYEPVILPTLFPNLLVNGAVGIASGFATQIPPHNLGELIDATIAMIKKPNISVEQLMEYVKGPDFPTGGIIYGTNGIVDAFKSGRGKITLSSKYRFIEDKKGNIVAIEILEIPFGVVKSKMVFEIDSIISSKTISGIKEVRDQSDRNGLSILIELEDNSNPEAILTYLMNKTKLRINYDYNMLAIYKNAPCLLSLDKALYAFLEHLRLVNTNGIKYDWQKYKLRHEIVEGFIRVAEISDEVVKLIKESDNSKKGVILALMKRFNFTEIQATAIAELRLYKLSRMDQIEFQEEKNNLEVLIKRCETLLNDNYEFDKYLINQLKEIKDEYSKPRKTEIKNETINKEVDHKLLAKNEDFYFFISQEGYIKKISLKIFNSNDFSTYKLKENDTIKYYDKINSLSKLLFFTNKGNFFVIEAHVLKDNAWKEIGNHISSLVNLDSNEKVIRVMEITSYNSYINIILISKFGYAKKVKIANFDSKVLNKKRTCISFKNADDELIDAKIGNDEKDIFILLNNGSYFLINENVFSTDLALRAQGIKLLPKLQTNEKTFVSAFATCSKLNSVTMITEGGMAKQWSMSDIEYTNRSNRGTKLFNFIKANNCIPKCLEVNTKELELFYSDKNNEINRLSLEKIIKDRSKNDKLVDLNIEFNNSGFLIQHIKINELIDVDNNKKEELKNYFLNQKEHENNIELTTETTLFKRYYHTNKNEELIEDDLKSDDKLENDKIELFEIQEDFITIDNESKNKNNRSKLSLDEKIQLMDNIDLSIIEQKVKQIKKK</sequence>
<evidence type="ECO:0000256" key="3">
    <source>
        <dbReference type="ARBA" id="ARBA00023029"/>
    </source>
</evidence>
<accession>A0ABZ2AMR9</accession>
<dbReference type="Gene3D" id="3.90.199.10">
    <property type="entry name" value="Topoisomerase II, domain 5"/>
    <property type="match status" value="1"/>
</dbReference>
<dbReference type="EMBL" id="CP143578">
    <property type="protein sequence ID" value="WVN21426.1"/>
    <property type="molecule type" value="Genomic_DNA"/>
</dbReference>
<evidence type="ECO:0000256" key="6">
    <source>
        <dbReference type="PROSITE-ProRule" id="PRU01384"/>
    </source>
</evidence>
<evidence type="ECO:0000313" key="9">
    <source>
        <dbReference type="Proteomes" id="UP001431935"/>
    </source>
</evidence>
<reference evidence="8" key="1">
    <citation type="submission" date="2024-01" db="EMBL/GenBank/DDBJ databases">
        <title>Complete genome sequence of Mycoplasma gateae strain 3700.</title>
        <authorList>
            <person name="Spergser J."/>
        </authorList>
    </citation>
    <scope>NUCLEOTIDE SEQUENCE [LARGE SCALE GENOMIC DNA]</scope>
    <source>
        <strain evidence="8">3700</strain>
    </source>
</reference>
<dbReference type="Gene3D" id="3.30.1360.40">
    <property type="match status" value="1"/>
</dbReference>
<dbReference type="Pfam" id="PF00521">
    <property type="entry name" value="DNA_topoisoIV"/>
    <property type="match status" value="1"/>
</dbReference>
<dbReference type="InterPro" id="IPR050220">
    <property type="entry name" value="Type_II_DNA_Topoisomerases"/>
</dbReference>
<dbReference type="RefSeq" id="WP_330463464.1">
    <property type="nucleotide sequence ID" value="NZ_CP143578.1"/>
</dbReference>
<organism evidence="8 9">
    <name type="scientific">Metamycoplasma gateae</name>
    <dbReference type="NCBI Taxonomy" id="35769"/>
    <lineage>
        <taxon>Bacteria</taxon>
        <taxon>Bacillati</taxon>
        <taxon>Mycoplasmatota</taxon>
        <taxon>Mycoplasmoidales</taxon>
        <taxon>Metamycoplasmataceae</taxon>
        <taxon>Metamycoplasma</taxon>
    </lineage>
</organism>
<dbReference type="SUPFAM" id="SSF101904">
    <property type="entry name" value="GyrA/ParC C-terminal domain-like"/>
    <property type="match status" value="1"/>
</dbReference>
<dbReference type="EC" id="5.6.2.2" evidence="2"/>
<dbReference type="Pfam" id="PF03989">
    <property type="entry name" value="DNA_gyraseA_C"/>
    <property type="match status" value="2"/>
</dbReference>
<gene>
    <name evidence="8" type="ORF">V2E26_00230</name>
</gene>